<dbReference type="InterPro" id="IPR013029">
    <property type="entry name" value="YchF_C"/>
</dbReference>
<dbReference type="InterPro" id="IPR041706">
    <property type="entry name" value="YchF_N"/>
</dbReference>
<dbReference type="InterPro" id="IPR031167">
    <property type="entry name" value="G_OBG"/>
</dbReference>
<dbReference type="Gene3D" id="3.40.50.300">
    <property type="entry name" value="P-loop containing nucleotide triphosphate hydrolases"/>
    <property type="match status" value="1"/>
</dbReference>
<accession>A0A519BCM2</accession>
<dbReference type="FunFam" id="1.10.150.300:FF:000001">
    <property type="entry name" value="Ribosome-binding ATPase YchF"/>
    <property type="match status" value="1"/>
</dbReference>
<dbReference type="SUPFAM" id="SSF52540">
    <property type="entry name" value="P-loop containing nucleoside triphosphate hydrolases"/>
    <property type="match status" value="1"/>
</dbReference>
<evidence type="ECO:0000259" key="8">
    <source>
        <dbReference type="PROSITE" id="PS51880"/>
    </source>
</evidence>
<dbReference type="Gene3D" id="1.10.150.300">
    <property type="entry name" value="TGS-like domain"/>
    <property type="match status" value="1"/>
</dbReference>
<evidence type="ECO:0000256" key="3">
    <source>
        <dbReference type="ARBA" id="ARBA00022741"/>
    </source>
</evidence>
<comment type="similarity">
    <text evidence="6">Belongs to the TRAFAC class OBG-HflX-like GTPase superfamily. OBG GTPase family. YchF/OLA1 subfamily.</text>
</comment>
<protein>
    <recommendedName>
        <fullName evidence="6">Ribosome-binding ATPase YchF</fullName>
    </recommendedName>
</protein>
<dbReference type="NCBIfam" id="TIGR00092">
    <property type="entry name" value="redox-regulated ATPase YchF"/>
    <property type="match status" value="1"/>
</dbReference>
<dbReference type="CDD" id="cd04867">
    <property type="entry name" value="TGS_YchF_OLA1"/>
    <property type="match status" value="1"/>
</dbReference>
<dbReference type="PIRSF" id="PIRSF006641">
    <property type="entry name" value="CHP00092"/>
    <property type="match status" value="1"/>
</dbReference>
<dbReference type="InterPro" id="IPR023192">
    <property type="entry name" value="TGS-like_dom_sf"/>
</dbReference>
<feature type="binding site" evidence="6">
    <location>
        <begin position="12"/>
        <end position="17"/>
    </location>
    <ligand>
        <name>ATP</name>
        <dbReference type="ChEBI" id="CHEBI:30616"/>
    </ligand>
</feature>
<proteinExistence type="inferred from homology"/>
<keyword evidence="2" id="KW-0479">Metal-binding</keyword>
<dbReference type="PANTHER" id="PTHR23305:SF18">
    <property type="entry name" value="OBG-TYPE G DOMAIN-CONTAINING PROTEIN"/>
    <property type="match status" value="1"/>
</dbReference>
<feature type="domain" description="TGS" evidence="8">
    <location>
        <begin position="281"/>
        <end position="364"/>
    </location>
</feature>
<sequence length="366" mass="40242">MGLKCGIVGLPNVGKSTIFNAITSGCAEASNYPFCTIDPNVGIKPINDKRLYKLKEMVNPEKVTPTYVEFVDIAGLTKGASAGEGLGNKFLSHIRNVDLIIQVIRVFKESSVVHVEGAINPVRDLEIINTELALSDIEILSKHIQKLEKMAKSGDKTALSSLDFLKNINKQLSETGNIINKEFGETEKSLLKSLGIISAKPVIYVLNVDEQMLSKDFSNNEIDGILNIAKPENIPVIKLCAKLEEELSTLSPEDKDAFLKDYGLESSALDIVASISFRLLGLISFFTAGKQEVRAWEIKNGWKAPQAAGTIHSDFEKGFIRAEVISYDDFIKAGSESNAARMGLLRLEGKDYVVKDGDIMHFRFNV</sequence>
<evidence type="ECO:0000256" key="4">
    <source>
        <dbReference type="ARBA" id="ARBA00022840"/>
    </source>
</evidence>
<evidence type="ECO:0000256" key="5">
    <source>
        <dbReference type="ARBA" id="ARBA00022842"/>
    </source>
</evidence>
<dbReference type="PROSITE" id="PS51257">
    <property type="entry name" value="PROKAR_LIPOPROTEIN"/>
    <property type="match status" value="1"/>
</dbReference>
<keyword evidence="3 6" id="KW-0547">Nucleotide-binding</keyword>
<organism evidence="9 10">
    <name type="scientific">Candidatus Acidulodesulfobacterium ferriphilum</name>
    <dbReference type="NCBI Taxonomy" id="2597223"/>
    <lineage>
        <taxon>Bacteria</taxon>
        <taxon>Deltaproteobacteria</taxon>
        <taxon>Candidatus Acidulodesulfobacterales</taxon>
        <taxon>Candidatus Acidulodesulfobacterium</taxon>
    </lineage>
</organism>
<evidence type="ECO:0000256" key="1">
    <source>
        <dbReference type="ARBA" id="ARBA00001946"/>
    </source>
</evidence>
<comment type="function">
    <text evidence="6">ATPase that binds to both the 70S ribosome and the 50S ribosomal subunit in a nucleotide-independent manner.</text>
</comment>
<dbReference type="InterPro" id="IPR027417">
    <property type="entry name" value="P-loop_NTPase"/>
</dbReference>
<dbReference type="GO" id="GO:0005524">
    <property type="term" value="F:ATP binding"/>
    <property type="evidence" value="ECO:0007669"/>
    <property type="project" value="UniProtKB-UniRule"/>
</dbReference>
<dbReference type="Proteomes" id="UP000320813">
    <property type="component" value="Unassembled WGS sequence"/>
</dbReference>
<comment type="cofactor">
    <cofactor evidence="1">
        <name>Mg(2+)</name>
        <dbReference type="ChEBI" id="CHEBI:18420"/>
    </cofactor>
</comment>
<keyword evidence="5" id="KW-0460">Magnesium</keyword>
<evidence type="ECO:0000256" key="6">
    <source>
        <dbReference type="HAMAP-Rule" id="MF_00944"/>
    </source>
</evidence>
<keyword evidence="4 6" id="KW-0067">ATP-binding</keyword>
<dbReference type="HAMAP" id="MF_00944">
    <property type="entry name" value="YchF_OLA1_ATPase"/>
    <property type="match status" value="1"/>
</dbReference>
<dbReference type="PANTHER" id="PTHR23305">
    <property type="entry name" value="OBG GTPASE FAMILY"/>
    <property type="match status" value="1"/>
</dbReference>
<dbReference type="SUPFAM" id="SSF81271">
    <property type="entry name" value="TGS-like"/>
    <property type="match status" value="1"/>
</dbReference>
<dbReference type="GO" id="GO:0043023">
    <property type="term" value="F:ribosomal large subunit binding"/>
    <property type="evidence" value="ECO:0007669"/>
    <property type="project" value="UniProtKB-UniRule"/>
</dbReference>
<dbReference type="GO" id="GO:0005737">
    <property type="term" value="C:cytoplasm"/>
    <property type="evidence" value="ECO:0007669"/>
    <property type="project" value="TreeGrafter"/>
</dbReference>
<evidence type="ECO:0000313" key="10">
    <source>
        <dbReference type="Proteomes" id="UP000320813"/>
    </source>
</evidence>
<name>A0A519BCM2_9DELT</name>
<evidence type="ECO:0000259" key="7">
    <source>
        <dbReference type="PROSITE" id="PS51710"/>
    </source>
</evidence>
<dbReference type="PRINTS" id="PR00326">
    <property type="entry name" value="GTP1OBG"/>
</dbReference>
<evidence type="ECO:0000313" key="9">
    <source>
        <dbReference type="EMBL" id="RZD15026.1"/>
    </source>
</evidence>
<dbReference type="Pfam" id="PF06071">
    <property type="entry name" value="YchF-GTPase_C"/>
    <property type="match status" value="1"/>
</dbReference>
<dbReference type="CDD" id="cd01900">
    <property type="entry name" value="YchF"/>
    <property type="match status" value="1"/>
</dbReference>
<dbReference type="InterPro" id="IPR012675">
    <property type="entry name" value="Beta-grasp_dom_sf"/>
</dbReference>
<dbReference type="PROSITE" id="PS51880">
    <property type="entry name" value="TGS"/>
    <property type="match status" value="1"/>
</dbReference>
<reference evidence="9 10" key="1">
    <citation type="submission" date="2019-01" db="EMBL/GenBank/DDBJ databases">
        <title>Insights into ecological role of a new deltaproteobacterial order Candidatus Sinidesulfobacterales (Sva0485) by metagenomics and metatranscriptomics.</title>
        <authorList>
            <person name="Tan S."/>
            <person name="Liu J."/>
            <person name="Fang Y."/>
            <person name="Hedlund B.P."/>
            <person name="Lian Z.H."/>
            <person name="Huang L.Y."/>
            <person name="Li J.T."/>
            <person name="Huang L.N."/>
            <person name="Li W.J."/>
            <person name="Jiang H.C."/>
            <person name="Dong H.L."/>
            <person name="Shu W.S."/>
        </authorList>
    </citation>
    <scope>NUCLEOTIDE SEQUENCE [LARGE SCALE GENOMIC DNA]</scope>
    <source>
        <strain evidence="9">AP3</strain>
    </source>
</reference>
<dbReference type="InterPro" id="IPR006073">
    <property type="entry name" value="GTP-bd"/>
</dbReference>
<dbReference type="InterPro" id="IPR012676">
    <property type="entry name" value="TGS-like"/>
</dbReference>
<comment type="caution">
    <text evidence="9">The sequence shown here is derived from an EMBL/GenBank/DDBJ whole genome shotgun (WGS) entry which is preliminary data.</text>
</comment>
<dbReference type="FunFam" id="3.10.20.30:FF:000001">
    <property type="entry name" value="Ribosome-binding ATPase YchF"/>
    <property type="match status" value="1"/>
</dbReference>
<feature type="domain" description="OBG-type G" evidence="7">
    <location>
        <begin position="3"/>
        <end position="259"/>
    </location>
</feature>
<gene>
    <name evidence="6 9" type="primary">ychF</name>
    <name evidence="9" type="ORF">EVJ47_01755</name>
</gene>
<dbReference type="Pfam" id="PF01926">
    <property type="entry name" value="MMR_HSR1"/>
    <property type="match status" value="1"/>
</dbReference>
<dbReference type="InterPro" id="IPR004396">
    <property type="entry name" value="ATPase_YchF/OLA1"/>
</dbReference>
<dbReference type="AlphaFoldDB" id="A0A519BCM2"/>
<dbReference type="InterPro" id="IPR004095">
    <property type="entry name" value="TGS"/>
</dbReference>
<dbReference type="EMBL" id="SGBD01000001">
    <property type="protein sequence ID" value="RZD15026.1"/>
    <property type="molecule type" value="Genomic_DNA"/>
</dbReference>
<evidence type="ECO:0000256" key="2">
    <source>
        <dbReference type="ARBA" id="ARBA00022723"/>
    </source>
</evidence>
<dbReference type="Gene3D" id="3.10.20.30">
    <property type="match status" value="1"/>
</dbReference>
<dbReference type="PROSITE" id="PS51710">
    <property type="entry name" value="G_OBG"/>
    <property type="match status" value="1"/>
</dbReference>
<dbReference type="GO" id="GO:0046872">
    <property type="term" value="F:metal ion binding"/>
    <property type="evidence" value="ECO:0007669"/>
    <property type="project" value="UniProtKB-KW"/>
</dbReference>
<dbReference type="GO" id="GO:0016887">
    <property type="term" value="F:ATP hydrolysis activity"/>
    <property type="evidence" value="ECO:0007669"/>
    <property type="project" value="UniProtKB-UniRule"/>
</dbReference>
<dbReference type="GO" id="GO:0005525">
    <property type="term" value="F:GTP binding"/>
    <property type="evidence" value="ECO:0007669"/>
    <property type="project" value="InterPro"/>
</dbReference>